<name>A0A4Y7ICU6_PAPSO</name>
<organism evidence="3 4">
    <name type="scientific">Papaver somniferum</name>
    <name type="common">Opium poppy</name>
    <dbReference type="NCBI Taxonomy" id="3469"/>
    <lineage>
        <taxon>Eukaryota</taxon>
        <taxon>Viridiplantae</taxon>
        <taxon>Streptophyta</taxon>
        <taxon>Embryophyta</taxon>
        <taxon>Tracheophyta</taxon>
        <taxon>Spermatophyta</taxon>
        <taxon>Magnoliopsida</taxon>
        <taxon>Ranunculales</taxon>
        <taxon>Papaveraceae</taxon>
        <taxon>Papaveroideae</taxon>
        <taxon>Papaver</taxon>
    </lineage>
</organism>
<keyword evidence="4" id="KW-1185">Reference proteome</keyword>
<sequence length="197" mass="22730">MHRVQCVRACPTDVLEMIPWEGCKAKQIASAPRTEDCVGCKRCESACPTDFLSVRAIFSSTGFSGQSVSYLVFTTNLFPWLTIIVVLPIFTGFSIFFIPHRGNKVIRWYTISICLLELLLTTYVFYYHFQLVDPLVQLEHDLKWINFFDFHWRLGIDGISIWPILLTGFITTLATLADRPVTRDSRLFHFLMLAMYS</sequence>
<dbReference type="GO" id="GO:0009507">
    <property type="term" value="C:chloroplast"/>
    <property type="evidence" value="ECO:0007669"/>
    <property type="project" value="TreeGrafter"/>
</dbReference>
<dbReference type="AlphaFoldDB" id="A0A4Y7ICU6"/>
<dbReference type="PROSITE" id="PS00198">
    <property type="entry name" value="4FE4S_FER_1"/>
    <property type="match status" value="1"/>
</dbReference>
<evidence type="ECO:0000256" key="1">
    <source>
        <dbReference type="SAM" id="Phobius"/>
    </source>
</evidence>
<feature type="domain" description="4Fe-4S ferredoxin-type" evidence="2">
    <location>
        <begin position="28"/>
        <end position="57"/>
    </location>
</feature>
<proteinExistence type="predicted"/>
<dbReference type="Gene3D" id="3.30.70.20">
    <property type="match status" value="1"/>
</dbReference>
<dbReference type="InterPro" id="IPR017896">
    <property type="entry name" value="4Fe4S_Fe-S-bd"/>
</dbReference>
<accession>A0A4Y7ICU6</accession>
<dbReference type="PROSITE" id="PS51379">
    <property type="entry name" value="4FE4S_FER_2"/>
    <property type="match status" value="1"/>
</dbReference>
<feature type="non-terminal residue" evidence="3">
    <location>
        <position position="197"/>
    </location>
</feature>
<dbReference type="STRING" id="3469.A0A4Y7ICU6"/>
<dbReference type="PANTHER" id="PTHR43507">
    <property type="entry name" value="NADH-UBIQUINONE OXIDOREDUCTASE CHAIN 4"/>
    <property type="match status" value="1"/>
</dbReference>
<dbReference type="GO" id="GO:0048039">
    <property type="term" value="F:ubiquinone binding"/>
    <property type="evidence" value="ECO:0007669"/>
    <property type="project" value="TreeGrafter"/>
</dbReference>
<feature type="transmembrane region" description="Helical" evidence="1">
    <location>
        <begin position="77"/>
        <end position="98"/>
    </location>
</feature>
<dbReference type="GO" id="GO:0015990">
    <property type="term" value="P:electron transport coupled proton transport"/>
    <property type="evidence" value="ECO:0007669"/>
    <property type="project" value="TreeGrafter"/>
</dbReference>
<dbReference type="SUPFAM" id="SSF54862">
    <property type="entry name" value="4Fe-4S ferredoxins"/>
    <property type="match status" value="1"/>
</dbReference>
<dbReference type="InterPro" id="IPR017900">
    <property type="entry name" value="4Fe4S_Fe_S_CS"/>
</dbReference>
<gene>
    <name evidence="3" type="ORF">C5167_038442</name>
</gene>
<dbReference type="PANTHER" id="PTHR43507:SF21">
    <property type="entry name" value="NAD(P)H-QUINONE OXIDOREDUCTASE CHAIN 4, CHLOROPLASTIC"/>
    <property type="match status" value="1"/>
</dbReference>
<dbReference type="Pfam" id="PF12838">
    <property type="entry name" value="Fer4_7"/>
    <property type="match status" value="1"/>
</dbReference>
<evidence type="ECO:0000313" key="3">
    <source>
        <dbReference type="EMBL" id="RZC45471.1"/>
    </source>
</evidence>
<feature type="transmembrane region" description="Helical" evidence="1">
    <location>
        <begin position="159"/>
        <end position="177"/>
    </location>
</feature>
<dbReference type="InterPro" id="IPR003918">
    <property type="entry name" value="NADH_UbQ_OxRdtase"/>
</dbReference>
<dbReference type="EMBL" id="CM010715">
    <property type="protein sequence ID" value="RZC45471.1"/>
    <property type="molecule type" value="Genomic_DNA"/>
</dbReference>
<keyword evidence="1" id="KW-0472">Membrane</keyword>
<keyword evidence="1" id="KW-1133">Transmembrane helix</keyword>
<dbReference type="GO" id="GO:0042773">
    <property type="term" value="P:ATP synthesis coupled electron transport"/>
    <property type="evidence" value="ECO:0007669"/>
    <property type="project" value="InterPro"/>
</dbReference>
<evidence type="ECO:0000259" key="2">
    <source>
        <dbReference type="PROSITE" id="PS51379"/>
    </source>
</evidence>
<dbReference type="OMA" id="LEMIPWE"/>
<reference evidence="3 4" key="1">
    <citation type="journal article" date="2018" name="Science">
        <title>The opium poppy genome and morphinan production.</title>
        <authorList>
            <person name="Guo L."/>
            <person name="Winzer T."/>
            <person name="Yang X."/>
            <person name="Li Y."/>
            <person name="Ning Z."/>
            <person name="He Z."/>
            <person name="Teodor R."/>
            <person name="Lu Y."/>
            <person name="Bowser T.A."/>
            <person name="Graham I.A."/>
            <person name="Ye K."/>
        </authorList>
    </citation>
    <scope>NUCLEOTIDE SEQUENCE [LARGE SCALE GENOMIC DNA]</scope>
    <source>
        <strain evidence="4">cv. HN1</strain>
        <tissue evidence="3">Leaves</tissue>
    </source>
</reference>
<protein>
    <recommendedName>
        <fullName evidence="2">4Fe-4S ferredoxin-type domain-containing protein</fullName>
    </recommendedName>
</protein>
<dbReference type="GO" id="GO:0003954">
    <property type="term" value="F:NADH dehydrogenase activity"/>
    <property type="evidence" value="ECO:0007669"/>
    <property type="project" value="TreeGrafter"/>
</dbReference>
<feature type="transmembrane region" description="Helical" evidence="1">
    <location>
        <begin position="105"/>
        <end position="126"/>
    </location>
</feature>
<dbReference type="Proteomes" id="UP000316621">
    <property type="component" value="Chromosome 1"/>
</dbReference>
<keyword evidence="1" id="KW-0812">Transmembrane</keyword>
<dbReference type="GO" id="GO:0008137">
    <property type="term" value="F:NADH dehydrogenase (ubiquinone) activity"/>
    <property type="evidence" value="ECO:0007669"/>
    <property type="project" value="InterPro"/>
</dbReference>
<dbReference type="Gramene" id="RZC45471">
    <property type="protein sequence ID" value="RZC45471"/>
    <property type="gene ID" value="C5167_038442"/>
</dbReference>
<evidence type="ECO:0000313" key="4">
    <source>
        <dbReference type="Proteomes" id="UP000316621"/>
    </source>
</evidence>